<evidence type="ECO:0000313" key="4">
    <source>
        <dbReference type="Proteomes" id="UP000189857"/>
    </source>
</evidence>
<dbReference type="InterPro" id="IPR006549">
    <property type="entry name" value="HAD-SF_hydro_IIIA"/>
</dbReference>
<gene>
    <name evidence="3" type="ORF">SAMN02745110_00092</name>
</gene>
<dbReference type="InterPro" id="IPR036412">
    <property type="entry name" value="HAD-like_sf"/>
</dbReference>
<dbReference type="EMBL" id="FUXA01000003">
    <property type="protein sequence ID" value="SJZ36294.1"/>
    <property type="molecule type" value="Genomic_DNA"/>
</dbReference>
<dbReference type="AlphaFoldDB" id="A0A1T4K1L9"/>
<keyword evidence="2" id="KW-0460">Magnesium</keyword>
<sequence>MSKFLFPTEYYDSTYSIDFEQYYSLGYRAVLFDIDNTLVPHNFASDDKSVALMKRLKEIGFKICLVSNNKEERVASFNEFLQVEYIYKAGKPKASGYIKAMEKLGTTKGNTIFVGDQLYTDIWGANNAGIHSILVKPIDKHEEIQIVLKRLIEKPIIWLYLMKHKMKTKRS</sequence>
<accession>A0A1T4K1L9</accession>
<evidence type="ECO:0000313" key="3">
    <source>
        <dbReference type="EMBL" id="SJZ36294.1"/>
    </source>
</evidence>
<dbReference type="GO" id="GO:0009231">
    <property type="term" value="P:riboflavin biosynthetic process"/>
    <property type="evidence" value="ECO:0007669"/>
    <property type="project" value="TreeGrafter"/>
</dbReference>
<evidence type="ECO:0000256" key="2">
    <source>
        <dbReference type="ARBA" id="ARBA00022842"/>
    </source>
</evidence>
<dbReference type="NCBIfam" id="TIGR01662">
    <property type="entry name" value="HAD-SF-IIIA"/>
    <property type="match status" value="1"/>
</dbReference>
<dbReference type="InterPro" id="IPR023214">
    <property type="entry name" value="HAD_sf"/>
</dbReference>
<evidence type="ECO:0000256" key="1">
    <source>
        <dbReference type="ARBA" id="ARBA00022801"/>
    </source>
</evidence>
<dbReference type="InterPro" id="IPR051400">
    <property type="entry name" value="HAD-like_hydrolase"/>
</dbReference>
<name>A0A1T4K1L9_9FIRM</name>
<proteinExistence type="predicted"/>
<dbReference type="PANTHER" id="PTHR46470">
    <property type="entry name" value="N-ACYLNEURAMINATE-9-PHOSPHATASE"/>
    <property type="match status" value="1"/>
</dbReference>
<protein>
    <recommendedName>
        <fullName evidence="5">YqeG family HAD IIIA-type phosphatase</fullName>
    </recommendedName>
</protein>
<dbReference type="Gene3D" id="3.40.50.1000">
    <property type="entry name" value="HAD superfamily/HAD-like"/>
    <property type="match status" value="1"/>
</dbReference>
<evidence type="ECO:0008006" key="5">
    <source>
        <dbReference type="Google" id="ProtNLM"/>
    </source>
</evidence>
<dbReference type="NCBIfam" id="TIGR01668">
    <property type="entry name" value="YqeG_hyp_ppase"/>
    <property type="match status" value="1"/>
</dbReference>
<dbReference type="GO" id="GO:0008962">
    <property type="term" value="F:phosphatidylglycerophosphatase activity"/>
    <property type="evidence" value="ECO:0007669"/>
    <property type="project" value="InterPro"/>
</dbReference>
<keyword evidence="4" id="KW-1185">Reference proteome</keyword>
<dbReference type="RefSeq" id="WP_078785785.1">
    <property type="nucleotide sequence ID" value="NZ_FMTO01000002.1"/>
</dbReference>
<organism evidence="3 4">
    <name type="scientific">Eubacterium ruminantium</name>
    <dbReference type="NCBI Taxonomy" id="42322"/>
    <lineage>
        <taxon>Bacteria</taxon>
        <taxon>Bacillati</taxon>
        <taxon>Bacillota</taxon>
        <taxon>Clostridia</taxon>
        <taxon>Eubacteriales</taxon>
        <taxon>Eubacteriaceae</taxon>
        <taxon>Eubacterium</taxon>
    </lineage>
</organism>
<dbReference type="PANTHER" id="PTHR46470:SF4">
    <property type="entry name" value="5-AMINO-6-(5-PHOSPHO-D-RIBITYLAMINO)URACIL PHOSPHATASE YIGB"/>
    <property type="match status" value="1"/>
</dbReference>
<dbReference type="Pfam" id="PF00702">
    <property type="entry name" value="Hydrolase"/>
    <property type="match status" value="1"/>
</dbReference>
<dbReference type="InterPro" id="IPR010021">
    <property type="entry name" value="PGPP1/Gep4"/>
</dbReference>
<keyword evidence="1" id="KW-0378">Hydrolase</keyword>
<dbReference type="CDD" id="cd16416">
    <property type="entry name" value="HAD_BsYqeG-like"/>
    <property type="match status" value="1"/>
</dbReference>
<dbReference type="OrthoDB" id="9787572at2"/>
<dbReference type="Proteomes" id="UP000189857">
    <property type="component" value="Unassembled WGS sequence"/>
</dbReference>
<reference evidence="3 4" key="1">
    <citation type="submission" date="2017-02" db="EMBL/GenBank/DDBJ databases">
        <authorList>
            <person name="Peterson S.W."/>
        </authorList>
    </citation>
    <scope>NUCLEOTIDE SEQUENCE [LARGE SCALE GENOMIC DNA]</scope>
    <source>
        <strain evidence="3 4">ATCC 17233</strain>
    </source>
</reference>
<dbReference type="SUPFAM" id="SSF56784">
    <property type="entry name" value="HAD-like"/>
    <property type="match status" value="1"/>
</dbReference>